<evidence type="ECO:0000313" key="3">
    <source>
        <dbReference type="Proteomes" id="UP000237319"/>
    </source>
</evidence>
<dbReference type="EMBL" id="PGLV01000007">
    <property type="protein sequence ID" value="POZ54203.1"/>
    <property type="molecule type" value="Genomic_DNA"/>
</dbReference>
<organism evidence="2 3">
    <name type="scientific">Lysinibacillus sphaericus</name>
    <name type="common">Bacillus sphaericus</name>
    <dbReference type="NCBI Taxonomy" id="1421"/>
    <lineage>
        <taxon>Bacteria</taxon>
        <taxon>Bacillati</taxon>
        <taxon>Bacillota</taxon>
        <taxon>Bacilli</taxon>
        <taxon>Bacillales</taxon>
        <taxon>Bacillaceae</taxon>
        <taxon>Lysinibacillus</taxon>
    </lineage>
</organism>
<evidence type="ECO:0000256" key="1">
    <source>
        <dbReference type="SAM" id="Phobius"/>
    </source>
</evidence>
<dbReference type="AlphaFoldDB" id="A0A2S5CTP6"/>
<keyword evidence="1" id="KW-1133">Transmembrane helix</keyword>
<keyword evidence="3" id="KW-1185">Reference proteome</keyword>
<evidence type="ECO:0000313" key="2">
    <source>
        <dbReference type="EMBL" id="POZ54203.1"/>
    </source>
</evidence>
<protein>
    <submittedName>
        <fullName evidence="2">Uncharacterized protein</fullName>
    </submittedName>
</protein>
<reference evidence="2 3" key="1">
    <citation type="submission" date="2017-11" db="EMBL/GenBank/DDBJ databases">
        <title>Genome sequence of Lysinibacillus sphaericus, a lignin-degrading bacteria isolated from municipal solid waste soil.</title>
        <authorList>
            <person name="Persinoti G.F."/>
            <person name="Paixao D.A."/>
            <person name="Bugg T.D."/>
            <person name="Squina F.M."/>
        </authorList>
    </citation>
    <scope>NUCLEOTIDE SEQUENCE [LARGE SCALE GENOMIC DNA]</scope>
    <source>
        <strain evidence="2 3">A1</strain>
    </source>
</reference>
<keyword evidence="1" id="KW-0812">Transmembrane</keyword>
<accession>A0A2S5CTP6</accession>
<comment type="caution">
    <text evidence="2">The sequence shown here is derived from an EMBL/GenBank/DDBJ whole genome shotgun (WGS) entry which is preliminary data.</text>
</comment>
<dbReference type="RefSeq" id="WP_103978004.1">
    <property type="nucleotide sequence ID" value="NZ_PGLV01000007.1"/>
</dbReference>
<proteinExistence type="predicted"/>
<gene>
    <name evidence="2" type="ORF">LYSIN_04225</name>
</gene>
<sequence length="187" mass="21322">MEDRKLFDTLKNRPDIEPEQAFSSSLRRKLGNNPELKTKKITVATLLTVPMTIAIFVFLWMITTGQSLDIRSASLPIINQEKTMFLTGGLFVLLFLVLFIVFVFSKGYTKGKLVFMTFALSLGVWVGNLVYANWQRVAEPIVMPSQHDTYFSSTSKFLEGDSELLLSLFNRDLEQLREGNVDERSLQ</sequence>
<feature type="transmembrane region" description="Helical" evidence="1">
    <location>
        <begin position="83"/>
        <end position="104"/>
    </location>
</feature>
<feature type="transmembrane region" description="Helical" evidence="1">
    <location>
        <begin position="41"/>
        <end position="63"/>
    </location>
</feature>
<feature type="transmembrane region" description="Helical" evidence="1">
    <location>
        <begin position="113"/>
        <end position="134"/>
    </location>
</feature>
<name>A0A2S5CTP6_LYSSH</name>
<dbReference type="Proteomes" id="UP000237319">
    <property type="component" value="Unassembled WGS sequence"/>
</dbReference>
<keyword evidence="1" id="KW-0472">Membrane</keyword>